<evidence type="ECO:0000313" key="2">
    <source>
        <dbReference type="Proteomes" id="UP000800036"/>
    </source>
</evidence>
<proteinExistence type="predicted"/>
<dbReference type="Proteomes" id="UP000800036">
    <property type="component" value="Unassembled WGS sequence"/>
</dbReference>
<sequence>MDTAGVAEPPSSPSTAPALARLPAELVQLIASLMSIEDTKTFYNQLRRSKIHRSVAPLFYSRISVKRYIEANLGDPLRILDSMSKNLVYISGSGALEFFKPGCRDANSDWDFYAPNDIGLVSAFMWDMEQVGVKWRSPLDQVQKYMQENGGMVRLQRQTFVDVFGNKTLFRITSKKNFKMVVYRHNPVNNAYFPMVTDGVRFFTDTTLPPPLAAAIEFDSGDHVPFYNLNINAEAKIVTIEPGETWESYDSVLCIKRIISGELERENKRKVEIQVMVEVRDHPFDTASVFRFHSSVVQCFIGAHIACHYYGKAASRGITHVYQNFVGIERNEKVLQKYRDRGFVEEKIVDQPLGSSHRLGQEPHTTFMGGYNYTSRQDWVVDALVRHVLSTAWLESSHETTLIRSPFERKQWTANYLNDDNLVGHTRGLQLHPAALEWTVGERTSRHTDAMEM</sequence>
<keyword evidence="2" id="KW-1185">Reference proteome</keyword>
<dbReference type="EMBL" id="ML976656">
    <property type="protein sequence ID" value="KAF1980506.1"/>
    <property type="molecule type" value="Genomic_DNA"/>
</dbReference>
<organism evidence="1 2">
    <name type="scientific">Bimuria novae-zelandiae CBS 107.79</name>
    <dbReference type="NCBI Taxonomy" id="1447943"/>
    <lineage>
        <taxon>Eukaryota</taxon>
        <taxon>Fungi</taxon>
        <taxon>Dikarya</taxon>
        <taxon>Ascomycota</taxon>
        <taxon>Pezizomycotina</taxon>
        <taxon>Dothideomycetes</taxon>
        <taxon>Pleosporomycetidae</taxon>
        <taxon>Pleosporales</taxon>
        <taxon>Massarineae</taxon>
        <taxon>Didymosphaeriaceae</taxon>
        <taxon>Bimuria</taxon>
    </lineage>
</organism>
<accession>A0A6A5W0A2</accession>
<gene>
    <name evidence="1" type="ORF">BU23DRAFT_10001</name>
</gene>
<dbReference type="AlphaFoldDB" id="A0A6A5W0A2"/>
<protein>
    <submittedName>
        <fullName evidence="1">Uncharacterized protein</fullName>
    </submittedName>
</protein>
<name>A0A6A5W0A2_9PLEO</name>
<reference evidence="1" key="1">
    <citation type="journal article" date="2020" name="Stud. Mycol.">
        <title>101 Dothideomycetes genomes: a test case for predicting lifestyles and emergence of pathogens.</title>
        <authorList>
            <person name="Haridas S."/>
            <person name="Albert R."/>
            <person name="Binder M."/>
            <person name="Bloem J."/>
            <person name="Labutti K."/>
            <person name="Salamov A."/>
            <person name="Andreopoulos B."/>
            <person name="Baker S."/>
            <person name="Barry K."/>
            <person name="Bills G."/>
            <person name="Bluhm B."/>
            <person name="Cannon C."/>
            <person name="Castanera R."/>
            <person name="Culley D."/>
            <person name="Daum C."/>
            <person name="Ezra D."/>
            <person name="Gonzalez J."/>
            <person name="Henrissat B."/>
            <person name="Kuo A."/>
            <person name="Liang C."/>
            <person name="Lipzen A."/>
            <person name="Lutzoni F."/>
            <person name="Magnuson J."/>
            <person name="Mondo S."/>
            <person name="Nolan M."/>
            <person name="Ohm R."/>
            <person name="Pangilinan J."/>
            <person name="Park H.-J."/>
            <person name="Ramirez L."/>
            <person name="Alfaro M."/>
            <person name="Sun H."/>
            <person name="Tritt A."/>
            <person name="Yoshinaga Y."/>
            <person name="Zwiers L.-H."/>
            <person name="Turgeon B."/>
            <person name="Goodwin S."/>
            <person name="Spatafora J."/>
            <person name="Crous P."/>
            <person name="Grigoriev I."/>
        </authorList>
    </citation>
    <scope>NUCLEOTIDE SEQUENCE</scope>
    <source>
        <strain evidence="1">CBS 107.79</strain>
    </source>
</reference>
<evidence type="ECO:0000313" key="1">
    <source>
        <dbReference type="EMBL" id="KAF1980506.1"/>
    </source>
</evidence>
<dbReference type="OrthoDB" id="3633909at2759"/>